<dbReference type="Proteomes" id="UP000236161">
    <property type="component" value="Unassembled WGS sequence"/>
</dbReference>
<organism evidence="2 3">
    <name type="scientific">Apostasia shenzhenica</name>
    <dbReference type="NCBI Taxonomy" id="1088818"/>
    <lineage>
        <taxon>Eukaryota</taxon>
        <taxon>Viridiplantae</taxon>
        <taxon>Streptophyta</taxon>
        <taxon>Embryophyta</taxon>
        <taxon>Tracheophyta</taxon>
        <taxon>Spermatophyta</taxon>
        <taxon>Magnoliopsida</taxon>
        <taxon>Liliopsida</taxon>
        <taxon>Asparagales</taxon>
        <taxon>Orchidaceae</taxon>
        <taxon>Apostasioideae</taxon>
        <taxon>Apostasia</taxon>
    </lineage>
</organism>
<gene>
    <name evidence="2" type="ORF">AXF42_Ash017006</name>
</gene>
<sequence length="318" mass="34350">MAQPNPHNSSIDLSSPPVKRKRGRPRKDETSSSDHIRRQKRRLLPSSSSGLVGQEVSGVLDGVFDAGYLLTVRVGDLGPVLRGMVFDPRFSVPVSAENDIAPHLPMLKRDEISAPVSKRFANRGSSHAYVMQNAIPVEPIQAKEPPTRIQVTPSNTTHVPQIVSQIMEPKSVSEISHKGAAGENSELLLFPQSEVKDDKNLILKGPSNFLRDTFADSSKPLAVSKETPNLNAYKLSDISTKESASLAYISSAASDDNKKEAKERMLELKQGPYSDELGAEAENLAGSMGHSSQPPAIAVMERPAKGPIVPQAPTTPQP</sequence>
<proteinExistence type="predicted"/>
<keyword evidence="3" id="KW-1185">Reference proteome</keyword>
<feature type="region of interest" description="Disordered" evidence="1">
    <location>
        <begin position="269"/>
        <end position="318"/>
    </location>
</feature>
<evidence type="ECO:0000256" key="1">
    <source>
        <dbReference type="SAM" id="MobiDB-lite"/>
    </source>
</evidence>
<feature type="compositionally biased region" description="Polar residues" evidence="1">
    <location>
        <begin position="1"/>
        <end position="13"/>
    </location>
</feature>
<dbReference type="PANTHER" id="PTHR34682">
    <property type="entry name" value="AT HOOK MOTIF-CONTAINING PROTEIN"/>
    <property type="match status" value="1"/>
</dbReference>
<accession>A0A2I0B7F8</accession>
<evidence type="ECO:0000313" key="2">
    <source>
        <dbReference type="EMBL" id="PKA63722.1"/>
    </source>
</evidence>
<feature type="region of interest" description="Disordered" evidence="1">
    <location>
        <begin position="1"/>
        <end position="51"/>
    </location>
</feature>
<dbReference type="STRING" id="1088818.A0A2I0B7F8"/>
<dbReference type="AlphaFoldDB" id="A0A2I0B7F8"/>
<name>A0A2I0B7F8_9ASPA</name>
<reference evidence="2 3" key="1">
    <citation type="journal article" date="2017" name="Nature">
        <title>The Apostasia genome and the evolution of orchids.</title>
        <authorList>
            <person name="Zhang G.Q."/>
            <person name="Liu K.W."/>
            <person name="Li Z."/>
            <person name="Lohaus R."/>
            <person name="Hsiao Y.Y."/>
            <person name="Niu S.C."/>
            <person name="Wang J.Y."/>
            <person name="Lin Y.C."/>
            <person name="Xu Q."/>
            <person name="Chen L.J."/>
            <person name="Yoshida K."/>
            <person name="Fujiwara S."/>
            <person name="Wang Z.W."/>
            <person name="Zhang Y.Q."/>
            <person name="Mitsuda N."/>
            <person name="Wang M."/>
            <person name="Liu G.H."/>
            <person name="Pecoraro L."/>
            <person name="Huang H.X."/>
            <person name="Xiao X.J."/>
            <person name="Lin M."/>
            <person name="Wu X.Y."/>
            <person name="Wu W.L."/>
            <person name="Chen Y.Y."/>
            <person name="Chang S.B."/>
            <person name="Sakamoto S."/>
            <person name="Ohme-Takagi M."/>
            <person name="Yagi M."/>
            <person name="Zeng S.J."/>
            <person name="Shen C.Y."/>
            <person name="Yeh C.M."/>
            <person name="Luo Y.B."/>
            <person name="Tsai W.C."/>
            <person name="Van de Peer Y."/>
            <person name="Liu Z.J."/>
        </authorList>
    </citation>
    <scope>NUCLEOTIDE SEQUENCE [LARGE SCALE GENOMIC DNA]</scope>
    <source>
        <strain evidence="3">cv. Shenzhen</strain>
        <tissue evidence="2">Stem</tissue>
    </source>
</reference>
<dbReference type="InterPro" id="IPR045881">
    <property type="entry name" value="MNM1-like"/>
</dbReference>
<evidence type="ECO:0000313" key="3">
    <source>
        <dbReference type="Proteomes" id="UP000236161"/>
    </source>
</evidence>
<dbReference type="EMBL" id="KZ451907">
    <property type="protein sequence ID" value="PKA63722.1"/>
    <property type="molecule type" value="Genomic_DNA"/>
</dbReference>
<dbReference type="PANTHER" id="PTHR34682:SF1">
    <property type="entry name" value="PROTEIN METABOLIC NETWORK MODULATOR 1"/>
    <property type="match status" value="1"/>
</dbReference>
<feature type="compositionally biased region" description="Basic and acidic residues" evidence="1">
    <location>
        <begin position="26"/>
        <end position="36"/>
    </location>
</feature>
<dbReference type="OrthoDB" id="1919336at2759"/>
<protein>
    <submittedName>
        <fullName evidence="2">Uncharacterized protein</fullName>
    </submittedName>
</protein>